<feature type="compositionally biased region" description="Pro residues" evidence="1">
    <location>
        <begin position="1225"/>
        <end position="1244"/>
    </location>
</feature>
<keyword evidence="5" id="KW-1185">Reference proteome</keyword>
<feature type="region of interest" description="Disordered" evidence="1">
    <location>
        <begin position="298"/>
        <end position="343"/>
    </location>
</feature>
<feature type="compositionally biased region" description="Basic and acidic residues" evidence="1">
    <location>
        <begin position="1325"/>
        <end position="1335"/>
    </location>
</feature>
<feature type="region of interest" description="Disordered" evidence="1">
    <location>
        <begin position="447"/>
        <end position="496"/>
    </location>
</feature>
<sequence>MLVAFPAPVLSVTADAVRELEGSEALSGLWTLFTKCKESLKDGRRLENISWRLWYRELMLAGPSSEKKSEGDGGYRPLTPTLDLNERISLPLIPIHPSVPPTRKPSSLRRSGSVNRGNSMSVGKVIYDMLPPPNTTMGRLSISPSNPTSVALPAATMGATIAATGSGLESEPRPVRFHLSILPLLPLPEPTTTREAVISAAESLPTPALEDVGGGYVSSGRVAESSTAEGSTATTQMWPSYVQEIGPGQGVQMVYAGPPSPSLSETYALAHPGEVPPNTIQSSAKTPLLSSQAMALVSQPPSSTASPLPSSTLVAPSANPLPSTIPPPTQISIQTPTPRTPPPPPTLVVVNPTPNPTPHPTPPATPAPVLLGAGERRAHGQYLALPGRAGTPSSGGGSVQRNSGATALGEDRMSAGEVRASAGAEARTKVDVRQDGLGADVQFEADAGFEPHGKDATNSDSKPYQRHQKDNSTSSTSSRASSSVSVFTGTTGVTSANASDVDLDEAMEHHISKVVHQEAHVISSEVTSTTDDYLSPSPSPSPAAEASIPKSHTHSPKSTSTNADSHSPKPSHSRSPSTTTTTARSRALHPAPATAAIARRASSGGTSQTRSRPPLSASGAPTSAKSKSRSRSRDAGGAGGLALGMTKKVGGGAGGGRVKLGGLPRGKLGGNGLGKGLSRKGSRVDVDVGEREGEQGEEREALNVRAEREYLAKMREREVQQPENHHQREREGKKSALFDIGSHSDNGSKSTGSGSDVSALVGGVHDVKVQGAYEGTREGAAARTHEVAARKCKDKEREVGIREEEETHVHRDKANQKEKEYYKAKQKEREAATAAAVAANLALAAQQLAQLGAPLLPQQLAAPLLPQQQRRTIVLATSESDYETDSDDDEDGSWSSEEMSGDENVHQVEVKHAAPPPPPPPAPVAPPIVHQAHHRIPPIQRTVSNNATTTRTSKPLSRAQIHRAQAQANTQAIMEKAAAEAQRQRDMFIKLPVVSAQNLGGGPSRTRSAGLLTQLLNPPLDIFPANHPYRRGYSSGEIRAGQQGQGQQQKGQGQARLSNAPGPSNAPSGPPRAPGGIQVSKSAAALPISSQVQVGSVYGKGVALAAMPVMNGNGNVNVNGTGGYRPKGRPQGQELEDDSGSEDEANAGIQVSKSVAQERLKALAQRRGIVTHGKQKSMGRLATLDDNAVPPWALGPQPPPPPTGAYGQLRRQASDRLPYPEEHPPTPTPIPVGHPYNLPPPAAPSTPRTTRRQMLQTEMSESLRRNLLWERQVSKVNLVGYRASTNGGRNNVLGGLKPLTTTPSMVQLRAKGEAGNAAAGPSNGERTKSSDREWRGGGGGEPEERRWLAVARNKSWADDYHFKGW</sequence>
<feature type="domain" description="DUF3295" evidence="3">
    <location>
        <begin position="1220"/>
        <end position="1272"/>
    </location>
</feature>
<feature type="compositionally biased region" description="Gly residues" evidence="1">
    <location>
        <begin position="649"/>
        <end position="675"/>
    </location>
</feature>
<name>A0A0C9WT54_9AGAR</name>
<dbReference type="STRING" id="1095629.A0A0C9WT54"/>
<evidence type="ECO:0000259" key="2">
    <source>
        <dbReference type="Pfam" id="PF08550"/>
    </source>
</evidence>
<feature type="region of interest" description="Disordered" evidence="1">
    <location>
        <begin position="386"/>
        <end position="433"/>
    </location>
</feature>
<feature type="region of interest" description="Disordered" evidence="1">
    <location>
        <begin position="1313"/>
        <end position="1345"/>
    </location>
</feature>
<dbReference type="GO" id="GO:0006808">
    <property type="term" value="P:regulation of nitrogen utilization"/>
    <property type="evidence" value="ECO:0007669"/>
    <property type="project" value="TreeGrafter"/>
</dbReference>
<feature type="compositionally biased region" description="Basic and acidic residues" evidence="1">
    <location>
        <begin position="903"/>
        <end position="912"/>
    </location>
</feature>
<feature type="region of interest" description="Disordered" evidence="1">
    <location>
        <begin position="795"/>
        <end position="818"/>
    </location>
</feature>
<feature type="compositionally biased region" description="Low complexity" evidence="1">
    <location>
        <begin position="542"/>
        <end position="561"/>
    </location>
</feature>
<dbReference type="PANTHER" id="PTHR28014:SF1">
    <property type="entry name" value="NEGATIVE REGULATOR OF RAS-CAMP PATHWAY"/>
    <property type="match status" value="1"/>
</dbReference>
<gene>
    <name evidence="4" type="ORF">K443DRAFT_683334</name>
</gene>
<dbReference type="InterPro" id="IPR021711">
    <property type="entry name" value="DUF3295"/>
</dbReference>
<feature type="compositionally biased region" description="Polar residues" evidence="1">
    <location>
        <begin position="743"/>
        <end position="756"/>
    </location>
</feature>
<feature type="compositionally biased region" description="Low complexity" evidence="1">
    <location>
        <begin position="472"/>
        <end position="495"/>
    </location>
</feature>
<proteinExistence type="predicted"/>
<feature type="region of interest" description="Disordered" evidence="1">
    <location>
        <begin position="1114"/>
        <end position="1146"/>
    </location>
</feature>
<dbReference type="GO" id="GO:0000122">
    <property type="term" value="P:negative regulation of transcription by RNA polymerase II"/>
    <property type="evidence" value="ECO:0007669"/>
    <property type="project" value="TreeGrafter"/>
</dbReference>
<dbReference type="PANTHER" id="PTHR28014">
    <property type="entry name" value="NEGATIVE REGULATOR OF RAS-CAMP PATHWAY"/>
    <property type="match status" value="1"/>
</dbReference>
<feature type="region of interest" description="Disordered" evidence="1">
    <location>
        <begin position="1187"/>
        <end position="1248"/>
    </location>
</feature>
<dbReference type="InterPro" id="IPR013860">
    <property type="entry name" value="AreA_GATA"/>
</dbReference>
<dbReference type="Pfam" id="PF08550">
    <property type="entry name" value="GATA_AreA"/>
    <property type="match status" value="1"/>
</dbReference>
<evidence type="ECO:0000256" key="1">
    <source>
        <dbReference type="SAM" id="MobiDB-lite"/>
    </source>
</evidence>
<dbReference type="Pfam" id="PF11702">
    <property type="entry name" value="DUF3295"/>
    <property type="match status" value="1"/>
</dbReference>
<feature type="region of interest" description="Disordered" evidence="1">
    <location>
        <begin position="95"/>
        <end position="115"/>
    </location>
</feature>
<reference evidence="5" key="2">
    <citation type="submission" date="2015-01" db="EMBL/GenBank/DDBJ databases">
        <title>Evolutionary Origins and Diversification of the Mycorrhizal Mutualists.</title>
        <authorList>
            <consortium name="DOE Joint Genome Institute"/>
            <consortium name="Mycorrhizal Genomics Consortium"/>
            <person name="Kohler A."/>
            <person name="Kuo A."/>
            <person name="Nagy L.G."/>
            <person name="Floudas D."/>
            <person name="Copeland A."/>
            <person name="Barry K.W."/>
            <person name="Cichocki N."/>
            <person name="Veneault-Fourrey C."/>
            <person name="LaButti K."/>
            <person name="Lindquist E.A."/>
            <person name="Lipzen A."/>
            <person name="Lundell T."/>
            <person name="Morin E."/>
            <person name="Murat C."/>
            <person name="Riley R."/>
            <person name="Ohm R."/>
            <person name="Sun H."/>
            <person name="Tunlid A."/>
            <person name="Henrissat B."/>
            <person name="Grigoriev I.V."/>
            <person name="Hibbett D.S."/>
            <person name="Martin F."/>
        </authorList>
    </citation>
    <scope>NUCLEOTIDE SEQUENCE [LARGE SCALE GENOMIC DNA]</scope>
    <source>
        <strain evidence="5">LaAM-08-1</strain>
    </source>
</reference>
<evidence type="ECO:0000313" key="5">
    <source>
        <dbReference type="Proteomes" id="UP000054477"/>
    </source>
</evidence>
<dbReference type="GO" id="GO:0005737">
    <property type="term" value="C:cytoplasm"/>
    <property type="evidence" value="ECO:0007669"/>
    <property type="project" value="TreeGrafter"/>
</dbReference>
<dbReference type="Proteomes" id="UP000054477">
    <property type="component" value="Unassembled WGS sequence"/>
</dbReference>
<feature type="compositionally biased region" description="Acidic residues" evidence="1">
    <location>
        <begin position="1134"/>
        <end position="1145"/>
    </location>
</feature>
<organism evidence="4 5">
    <name type="scientific">Laccaria amethystina LaAM-08-1</name>
    <dbReference type="NCBI Taxonomy" id="1095629"/>
    <lineage>
        <taxon>Eukaryota</taxon>
        <taxon>Fungi</taxon>
        <taxon>Dikarya</taxon>
        <taxon>Basidiomycota</taxon>
        <taxon>Agaricomycotina</taxon>
        <taxon>Agaricomycetes</taxon>
        <taxon>Agaricomycetidae</taxon>
        <taxon>Agaricales</taxon>
        <taxon>Agaricineae</taxon>
        <taxon>Hydnangiaceae</taxon>
        <taxon>Laccaria</taxon>
    </lineage>
</organism>
<feature type="compositionally biased region" description="Basic and acidic residues" evidence="1">
    <location>
        <begin position="682"/>
        <end position="736"/>
    </location>
</feature>
<feature type="region of interest" description="Disordered" evidence="1">
    <location>
        <begin position="524"/>
        <end position="757"/>
    </location>
</feature>
<feature type="region of interest" description="Disordered" evidence="1">
    <location>
        <begin position="876"/>
        <end position="922"/>
    </location>
</feature>
<dbReference type="OrthoDB" id="515401at2759"/>
<accession>A0A0C9WT54</accession>
<feature type="compositionally biased region" description="Low complexity" evidence="1">
    <location>
        <begin position="298"/>
        <end position="322"/>
    </location>
</feature>
<feature type="compositionally biased region" description="Basic and acidic residues" evidence="1">
    <location>
        <begin position="1212"/>
        <end position="1224"/>
    </location>
</feature>
<evidence type="ECO:0000259" key="3">
    <source>
        <dbReference type="Pfam" id="PF11702"/>
    </source>
</evidence>
<dbReference type="InterPro" id="IPR053043">
    <property type="entry name" value="Ras-cAMP_regulatory"/>
</dbReference>
<evidence type="ECO:0000313" key="4">
    <source>
        <dbReference type="EMBL" id="KIJ95015.1"/>
    </source>
</evidence>
<reference evidence="4 5" key="1">
    <citation type="submission" date="2014-04" db="EMBL/GenBank/DDBJ databases">
        <authorList>
            <consortium name="DOE Joint Genome Institute"/>
            <person name="Kuo A."/>
            <person name="Kohler A."/>
            <person name="Nagy L.G."/>
            <person name="Floudas D."/>
            <person name="Copeland A."/>
            <person name="Barry K.W."/>
            <person name="Cichocki N."/>
            <person name="Veneault-Fourrey C."/>
            <person name="LaButti K."/>
            <person name="Lindquist E.A."/>
            <person name="Lipzen A."/>
            <person name="Lundell T."/>
            <person name="Morin E."/>
            <person name="Murat C."/>
            <person name="Sun H."/>
            <person name="Tunlid A."/>
            <person name="Henrissat B."/>
            <person name="Grigoriev I.V."/>
            <person name="Hibbett D.S."/>
            <person name="Martin F."/>
            <person name="Nordberg H.P."/>
            <person name="Cantor M.N."/>
            <person name="Hua S.X."/>
        </authorList>
    </citation>
    <scope>NUCLEOTIDE SEQUENCE [LARGE SCALE GENOMIC DNA]</scope>
    <source>
        <strain evidence="4 5">LaAM-08-1</strain>
    </source>
</reference>
<feature type="compositionally biased region" description="Low complexity" evidence="1">
    <location>
        <begin position="1041"/>
        <end position="1067"/>
    </location>
</feature>
<dbReference type="HOGENOM" id="CLU_263321_0_0_1"/>
<protein>
    <submittedName>
        <fullName evidence="4">Unplaced genomic scaffold K443scaffold_235, whole genome shotgun sequence</fullName>
    </submittedName>
</protein>
<feature type="domain" description="Nitrogen regulatory protein areA GATA-like" evidence="2">
    <location>
        <begin position="29"/>
        <end position="56"/>
    </location>
</feature>
<feature type="compositionally biased region" description="Acidic residues" evidence="1">
    <location>
        <begin position="880"/>
        <end position="892"/>
    </location>
</feature>
<feature type="compositionally biased region" description="Polar residues" evidence="1">
    <location>
        <begin position="104"/>
        <end position="115"/>
    </location>
</feature>
<feature type="region of interest" description="Disordered" evidence="1">
    <location>
        <begin position="1021"/>
        <end position="1078"/>
    </location>
</feature>
<dbReference type="GO" id="GO:0031930">
    <property type="term" value="P:mitochondria-nucleus signaling pathway"/>
    <property type="evidence" value="ECO:0007669"/>
    <property type="project" value="TreeGrafter"/>
</dbReference>
<dbReference type="EMBL" id="KN838770">
    <property type="protein sequence ID" value="KIJ95015.1"/>
    <property type="molecule type" value="Genomic_DNA"/>
</dbReference>
<feature type="compositionally biased region" description="Low complexity" evidence="1">
    <location>
        <begin position="568"/>
        <end position="606"/>
    </location>
</feature>